<feature type="domain" description="Pesticidal crystal protein Cry1Aa" evidence="2">
    <location>
        <begin position="386"/>
        <end position="446"/>
    </location>
</feature>
<dbReference type="RefSeq" id="WP_233448905.1">
    <property type="nucleotide sequence ID" value="NZ_JAARRL010000011.1"/>
</dbReference>
<proteinExistence type="predicted"/>
<evidence type="ECO:0000313" key="3">
    <source>
        <dbReference type="EMBL" id="MBC1500573.1"/>
    </source>
</evidence>
<accession>A0A841Z8B7</accession>
<feature type="non-terminal residue" evidence="3">
    <location>
        <position position="565"/>
    </location>
</feature>
<name>A0A841Z8B7_9LIST</name>
<reference evidence="3 4" key="1">
    <citation type="submission" date="2020-03" db="EMBL/GenBank/DDBJ databases">
        <title>Soil Listeria distribution.</title>
        <authorList>
            <person name="Liao J."/>
            <person name="Wiedmann M."/>
        </authorList>
    </citation>
    <scope>NUCLEOTIDE SEQUENCE [LARGE SCALE GENOMIC DNA]</scope>
    <source>
        <strain evidence="3 4">FSL L7-1523</strain>
    </source>
</reference>
<organism evidence="3 4">
    <name type="scientific">Listeria weihenstephanensis</name>
    <dbReference type="NCBI Taxonomy" id="1006155"/>
    <lineage>
        <taxon>Bacteria</taxon>
        <taxon>Bacillati</taxon>
        <taxon>Bacillota</taxon>
        <taxon>Bacilli</taxon>
        <taxon>Bacillales</taxon>
        <taxon>Listeriaceae</taxon>
        <taxon>Listeria</taxon>
    </lineage>
</organism>
<dbReference type="Pfam" id="PF18449">
    <property type="entry name" value="Endotoxin_C2"/>
    <property type="match status" value="3"/>
</dbReference>
<dbReference type="InterPro" id="IPR008964">
    <property type="entry name" value="Invasin/intimin_cell_adhesion"/>
</dbReference>
<sequence>MNKNFKKVAIALLATNVIASTVLTTLPAVETHAAENKLNGVLQASQGITLDTFKVGDTKITGHVVGGAGKQVTIGITKVALGTNYVITTRADANGDFVVNYDATTTPTPTTFATYNYITATCENGASVANFIQPAEKNGAVTITPAKIGDTTVHLKYDNLPNAKVYGSVFNQDGTLYAGSALEGYTDANGNVDLTIGFPLKAGDFLVFESADKSTGRSGYQVFQETPTVDQLTMSTNISSITADKSIPATGKIEASLSSPLADQEITYTSSNPNVITVDSSGKWNVVGVGSATITVNPTKNPAIAKTIPVTVTDATATNAATTSVNDLFINNSPANSIKTTTDQAAINAAQAKVNAVTDTVKKAELQSYVTKAQNELNARIADKTAQTIAFAAVNDLFINNNPIYPIKDTTNQAAIDAAQAKVNLVVDAYVHGELQKQIDQAKAELAARAVTDQVKASVNNLFADAPTNSVLKDTTTQAMIDAASAQVNALPASTDKTKLQGEIATANTLFGQITQTTIAGLTSDATTVSGKGEPNSNIVIKNGATTIASGKVASDGNYLFFITP</sequence>
<dbReference type="InterPro" id="IPR054544">
    <property type="entry name" value="Pest_crys_Cry1Aa_dom-IV"/>
</dbReference>
<feature type="domain" description="Pesticidal crystal protein Cry1Aa" evidence="2">
    <location>
        <begin position="457"/>
        <end position="511"/>
    </location>
</feature>
<dbReference type="EMBL" id="JAARRL010000011">
    <property type="protein sequence ID" value="MBC1500573.1"/>
    <property type="molecule type" value="Genomic_DNA"/>
</dbReference>
<evidence type="ECO:0000259" key="2">
    <source>
        <dbReference type="Pfam" id="PF18449"/>
    </source>
</evidence>
<dbReference type="AlphaFoldDB" id="A0A841Z8B7"/>
<feature type="signal peptide" evidence="1">
    <location>
        <begin position="1"/>
        <end position="19"/>
    </location>
</feature>
<feature type="chain" id="PRO_5039512003" description="Pesticidal crystal protein Cry1Aa domain-containing protein" evidence="1">
    <location>
        <begin position="20"/>
        <end position="565"/>
    </location>
</feature>
<dbReference type="SUPFAM" id="SSF49373">
    <property type="entry name" value="Invasin/intimin cell-adhesion fragments"/>
    <property type="match status" value="1"/>
</dbReference>
<evidence type="ECO:0000256" key="1">
    <source>
        <dbReference type="SAM" id="SignalP"/>
    </source>
</evidence>
<gene>
    <name evidence="3" type="ORF">HB943_08135</name>
</gene>
<dbReference type="Proteomes" id="UP000564536">
    <property type="component" value="Unassembled WGS sequence"/>
</dbReference>
<dbReference type="Gene3D" id="2.60.40.1080">
    <property type="match status" value="1"/>
</dbReference>
<keyword evidence="1" id="KW-0732">Signal</keyword>
<evidence type="ECO:0000313" key="4">
    <source>
        <dbReference type="Proteomes" id="UP000564536"/>
    </source>
</evidence>
<protein>
    <recommendedName>
        <fullName evidence="2">Pesticidal crystal protein Cry1Aa domain-containing protein</fullName>
    </recommendedName>
</protein>
<comment type="caution">
    <text evidence="3">The sequence shown here is derived from an EMBL/GenBank/DDBJ whole genome shotgun (WGS) entry which is preliminary data.</text>
</comment>
<feature type="domain" description="Pesticidal crystal protein Cry1Aa" evidence="2">
    <location>
        <begin position="318"/>
        <end position="379"/>
    </location>
</feature>